<comment type="caution">
    <text evidence="12">The sequence shown here is derived from an EMBL/GenBank/DDBJ whole genome shotgun (WGS) entry which is preliminary data.</text>
</comment>
<reference evidence="12" key="2">
    <citation type="submission" date="2020-09" db="EMBL/GenBank/DDBJ databases">
        <authorList>
            <person name="Sun Q."/>
            <person name="Kim S."/>
        </authorList>
    </citation>
    <scope>NUCLEOTIDE SEQUENCE</scope>
    <source>
        <strain evidence="12">KCTC 12711</strain>
    </source>
</reference>
<organism evidence="12 13">
    <name type="scientific">Arenicella chitinivorans</name>
    <dbReference type="NCBI Taxonomy" id="1329800"/>
    <lineage>
        <taxon>Bacteria</taxon>
        <taxon>Pseudomonadati</taxon>
        <taxon>Pseudomonadota</taxon>
        <taxon>Gammaproteobacteria</taxon>
        <taxon>Arenicellales</taxon>
        <taxon>Arenicellaceae</taxon>
        <taxon>Arenicella</taxon>
    </lineage>
</organism>
<dbReference type="InterPro" id="IPR010372">
    <property type="entry name" value="DNA_pol3_delta_N"/>
</dbReference>
<dbReference type="RefSeq" id="WP_189400855.1">
    <property type="nucleotide sequence ID" value="NZ_BMXA01000003.1"/>
</dbReference>
<keyword evidence="13" id="KW-1185">Reference proteome</keyword>
<dbReference type="GO" id="GO:0009360">
    <property type="term" value="C:DNA polymerase III complex"/>
    <property type="evidence" value="ECO:0007669"/>
    <property type="project" value="UniProtKB-UniRule"/>
</dbReference>
<dbReference type="GO" id="GO:0003677">
    <property type="term" value="F:DNA binding"/>
    <property type="evidence" value="ECO:0007669"/>
    <property type="project" value="InterPro"/>
</dbReference>
<dbReference type="Pfam" id="PF14840">
    <property type="entry name" value="DNA_pol3_delt_C"/>
    <property type="match status" value="1"/>
</dbReference>
<accession>A0A918RWW3</accession>
<evidence type="ECO:0000256" key="2">
    <source>
        <dbReference type="ARBA" id="ARBA00017703"/>
    </source>
</evidence>
<feature type="domain" description="DNA polymerase III delta N-terminal" evidence="10">
    <location>
        <begin position="24"/>
        <end position="138"/>
    </location>
</feature>
<dbReference type="AlphaFoldDB" id="A0A918RWW3"/>
<dbReference type="Pfam" id="PF06144">
    <property type="entry name" value="DNA_pol3_delta"/>
    <property type="match status" value="1"/>
</dbReference>
<gene>
    <name evidence="12" type="primary">holA</name>
    <name evidence="12" type="ORF">GCM10008090_21850</name>
</gene>
<dbReference type="PANTHER" id="PTHR34388:SF1">
    <property type="entry name" value="DNA POLYMERASE III SUBUNIT DELTA"/>
    <property type="match status" value="1"/>
</dbReference>
<dbReference type="SUPFAM" id="SSF48019">
    <property type="entry name" value="post-AAA+ oligomerization domain-like"/>
    <property type="match status" value="1"/>
</dbReference>
<keyword evidence="4" id="KW-0548">Nucleotidyltransferase</keyword>
<feature type="domain" description="DNA polymerase III subunit delta C-terminal" evidence="11">
    <location>
        <begin position="219"/>
        <end position="339"/>
    </location>
</feature>
<proteinExistence type="inferred from homology"/>
<evidence type="ECO:0000256" key="3">
    <source>
        <dbReference type="ARBA" id="ARBA00022679"/>
    </source>
</evidence>
<dbReference type="Gene3D" id="1.20.272.10">
    <property type="match status" value="1"/>
</dbReference>
<dbReference type="CDD" id="cd18138">
    <property type="entry name" value="HLD_clamp_pol_III_delta"/>
    <property type="match status" value="1"/>
</dbReference>
<dbReference type="InterPro" id="IPR032780">
    <property type="entry name" value="DNA_pol3_delt_C"/>
</dbReference>
<keyword evidence="5" id="KW-0235">DNA replication</keyword>
<evidence type="ECO:0000256" key="7">
    <source>
        <dbReference type="ARBA" id="ARBA00034754"/>
    </source>
</evidence>
<evidence type="ECO:0000259" key="10">
    <source>
        <dbReference type="Pfam" id="PF06144"/>
    </source>
</evidence>
<protein>
    <recommendedName>
        <fullName evidence="2 9">DNA polymerase III subunit delta</fullName>
        <ecNumber evidence="1 9">2.7.7.7</ecNumber>
    </recommendedName>
</protein>
<keyword evidence="6" id="KW-0239">DNA-directed DNA polymerase</keyword>
<keyword evidence="3" id="KW-0808">Transferase</keyword>
<comment type="catalytic activity">
    <reaction evidence="8">
        <text>DNA(n) + a 2'-deoxyribonucleoside 5'-triphosphate = DNA(n+1) + diphosphate</text>
        <dbReference type="Rhea" id="RHEA:22508"/>
        <dbReference type="Rhea" id="RHEA-COMP:17339"/>
        <dbReference type="Rhea" id="RHEA-COMP:17340"/>
        <dbReference type="ChEBI" id="CHEBI:33019"/>
        <dbReference type="ChEBI" id="CHEBI:61560"/>
        <dbReference type="ChEBI" id="CHEBI:173112"/>
        <dbReference type="EC" id="2.7.7.7"/>
    </reaction>
</comment>
<evidence type="ECO:0000313" key="13">
    <source>
        <dbReference type="Proteomes" id="UP000614811"/>
    </source>
</evidence>
<name>A0A918RWW3_9GAMM</name>
<evidence type="ECO:0000313" key="12">
    <source>
        <dbReference type="EMBL" id="GHA11708.1"/>
    </source>
</evidence>
<dbReference type="GO" id="GO:0006261">
    <property type="term" value="P:DNA-templated DNA replication"/>
    <property type="evidence" value="ECO:0007669"/>
    <property type="project" value="TreeGrafter"/>
</dbReference>
<reference evidence="12" key="1">
    <citation type="journal article" date="2014" name="Int. J. Syst. Evol. Microbiol.">
        <title>Complete genome sequence of Corynebacterium casei LMG S-19264T (=DSM 44701T), isolated from a smear-ripened cheese.</title>
        <authorList>
            <consortium name="US DOE Joint Genome Institute (JGI-PGF)"/>
            <person name="Walter F."/>
            <person name="Albersmeier A."/>
            <person name="Kalinowski J."/>
            <person name="Ruckert C."/>
        </authorList>
    </citation>
    <scope>NUCLEOTIDE SEQUENCE</scope>
    <source>
        <strain evidence="12">KCTC 12711</strain>
    </source>
</reference>
<evidence type="ECO:0000256" key="1">
    <source>
        <dbReference type="ARBA" id="ARBA00012417"/>
    </source>
</evidence>
<dbReference type="EC" id="2.7.7.7" evidence="1 9"/>
<dbReference type="EMBL" id="BMXA01000003">
    <property type="protein sequence ID" value="GHA11708.1"/>
    <property type="molecule type" value="Genomic_DNA"/>
</dbReference>
<dbReference type="PANTHER" id="PTHR34388">
    <property type="entry name" value="DNA POLYMERASE III SUBUNIT DELTA"/>
    <property type="match status" value="1"/>
</dbReference>
<evidence type="ECO:0000256" key="8">
    <source>
        <dbReference type="ARBA" id="ARBA00049244"/>
    </source>
</evidence>
<evidence type="ECO:0000256" key="6">
    <source>
        <dbReference type="ARBA" id="ARBA00022932"/>
    </source>
</evidence>
<evidence type="ECO:0000256" key="9">
    <source>
        <dbReference type="NCBIfam" id="TIGR01128"/>
    </source>
</evidence>
<evidence type="ECO:0000259" key="11">
    <source>
        <dbReference type="Pfam" id="PF14840"/>
    </source>
</evidence>
<evidence type="ECO:0000256" key="5">
    <source>
        <dbReference type="ARBA" id="ARBA00022705"/>
    </source>
</evidence>
<dbReference type="Gene3D" id="1.10.8.60">
    <property type="match status" value="1"/>
</dbReference>
<dbReference type="GO" id="GO:0003887">
    <property type="term" value="F:DNA-directed DNA polymerase activity"/>
    <property type="evidence" value="ECO:0007669"/>
    <property type="project" value="UniProtKB-UniRule"/>
</dbReference>
<dbReference type="InterPro" id="IPR008921">
    <property type="entry name" value="DNA_pol3_clamp-load_cplx_C"/>
</dbReference>
<dbReference type="Proteomes" id="UP000614811">
    <property type="component" value="Unassembled WGS sequence"/>
</dbReference>
<evidence type="ECO:0000256" key="4">
    <source>
        <dbReference type="ARBA" id="ARBA00022695"/>
    </source>
</evidence>
<dbReference type="InterPro" id="IPR027417">
    <property type="entry name" value="P-loop_NTPase"/>
</dbReference>
<dbReference type="SUPFAM" id="SSF52540">
    <property type="entry name" value="P-loop containing nucleoside triphosphate hydrolases"/>
    <property type="match status" value="1"/>
</dbReference>
<dbReference type="InterPro" id="IPR005790">
    <property type="entry name" value="DNA_polIII_delta"/>
</dbReference>
<dbReference type="NCBIfam" id="TIGR01128">
    <property type="entry name" value="holA"/>
    <property type="match status" value="1"/>
</dbReference>
<comment type="similarity">
    <text evidence="7">Belongs to the DNA polymerase HolA subunit family.</text>
</comment>
<sequence>MRVSTDELAARLSSNQSSLPAMLLLNGNEALLIEEALDQAREVLKSLGFSERIKYQAEAGFDWAQITGAGQAMSLFAERRIIELRVPKSLGTAGTKALSEFCELPTSDDILIVQMPALDKRQRNAKWFKAVESKGWVVDGPEISAQQFPMWLKKRLQSRSLRVENGVIELMSAQLEGNVMAAAQEVDKLQVLAPDGAVTIKLVNDSLADQAQFDVYALADASLAGDLTRVMRIKQRLQSEGVEPVIVVWALVRDIRLLCALAAGIAGGQQRAMLFKQHRVWRNREAIVNAALQRLNANQCYELLERAAHLDQTVKGQRYVDIGDTWFQIETLCAGLCGMAEIA</sequence>
<dbReference type="Gene3D" id="3.40.50.300">
    <property type="entry name" value="P-loop containing nucleotide triphosphate hydrolases"/>
    <property type="match status" value="1"/>
</dbReference>